<reference evidence="1 2" key="1">
    <citation type="journal article" date="2017" name="ISME J.">
        <title>Potential for microbial H2 and metal transformations associated with novel bacteria and archaea in deep terrestrial subsurface sediments.</title>
        <authorList>
            <person name="Hernsdorf A.W."/>
            <person name="Amano Y."/>
            <person name="Miyakawa K."/>
            <person name="Ise K."/>
            <person name="Suzuki Y."/>
            <person name="Anantharaman K."/>
            <person name="Probst A."/>
            <person name="Burstein D."/>
            <person name="Thomas B.C."/>
            <person name="Banfield J.F."/>
        </authorList>
    </citation>
    <scope>NUCLEOTIDE SEQUENCE [LARGE SCALE GENOMIC DNA]</scope>
    <source>
        <strain evidence="1">HGW-Wallbacteria-1</strain>
    </source>
</reference>
<accession>A0A2N1PS85</accession>
<organism evidence="1 2">
    <name type="scientific">Candidatus Wallbacteria bacterium HGW-Wallbacteria-1</name>
    <dbReference type="NCBI Taxonomy" id="2013854"/>
    <lineage>
        <taxon>Bacteria</taxon>
        <taxon>Candidatus Walliibacteriota</taxon>
    </lineage>
</organism>
<dbReference type="EMBL" id="PGXC01000003">
    <property type="protein sequence ID" value="PKK91196.1"/>
    <property type="molecule type" value="Genomic_DNA"/>
</dbReference>
<proteinExistence type="predicted"/>
<dbReference type="Proteomes" id="UP000233256">
    <property type="component" value="Unassembled WGS sequence"/>
</dbReference>
<protein>
    <submittedName>
        <fullName evidence="1">Uncharacterized protein</fullName>
    </submittedName>
</protein>
<gene>
    <name evidence="1" type="ORF">CVV64_05350</name>
</gene>
<evidence type="ECO:0000313" key="2">
    <source>
        <dbReference type="Proteomes" id="UP000233256"/>
    </source>
</evidence>
<name>A0A2N1PS85_9BACT</name>
<sequence>MAELDNPWKKYIIDFSCKDSLFPFPEEPMKSFNISCGLLATVASIFGKTTRLSPFNLIGEVDPEPTDRLAEIGFLDSEGELLEAYSTLFSILATPDLFFSIAMGESGNGAVVSFYCDSTRDSELMISCVPRDDNSFDIGFGIGRNEIQKWADSFAPEEGVEKILYCDTFHFDSAIALIGLVDLVRGTGTSLESFSFKTDEFSDFLEEMICDRTDTYAGALAAMTYPKTPDINGGEMKECLDFLVGKSIIHHDSETEEYSITDEWIRNFYFFYEMIPRYFSIHAQTLQDDEFLSGAVTILGTSGSFFVVEPHPSSPETAIAAMVGPKIVRDTVRGIFEDPMKWLRLPGRVSVRAELEQ</sequence>
<dbReference type="AlphaFoldDB" id="A0A2N1PS85"/>
<comment type="caution">
    <text evidence="1">The sequence shown here is derived from an EMBL/GenBank/DDBJ whole genome shotgun (WGS) entry which is preliminary data.</text>
</comment>
<evidence type="ECO:0000313" key="1">
    <source>
        <dbReference type="EMBL" id="PKK91196.1"/>
    </source>
</evidence>